<dbReference type="InterPro" id="IPR010982">
    <property type="entry name" value="Lambda_DNA-bd_dom_sf"/>
</dbReference>
<dbReference type="SMART" id="SM00530">
    <property type="entry name" value="HTH_XRE"/>
    <property type="match status" value="1"/>
</dbReference>
<reference evidence="3" key="1">
    <citation type="journal article" date="2019" name="Int. J. Syst. Evol. Microbiol.">
        <title>The Global Catalogue of Microorganisms (GCM) 10K type strain sequencing project: providing services to taxonomists for standard genome sequencing and annotation.</title>
        <authorList>
            <consortium name="The Broad Institute Genomics Platform"/>
            <consortium name="The Broad Institute Genome Sequencing Center for Infectious Disease"/>
            <person name="Wu L."/>
            <person name="Ma J."/>
        </authorList>
    </citation>
    <scope>NUCLEOTIDE SEQUENCE [LARGE SCALE GENOMIC DNA]</scope>
    <source>
        <strain evidence="3">CCUG 50213</strain>
    </source>
</reference>
<sequence length="97" mass="10345">MVTRSSLSRDRQLAQFGEHIRAWRQLQGLSASELARRANVTRATLRSVEDGVGSPRFDSVMAVVAALGFAEHLVASADPLGTDAGRALAYRMASGSS</sequence>
<dbReference type="Proteomes" id="UP001597181">
    <property type="component" value="Unassembled WGS sequence"/>
</dbReference>
<evidence type="ECO:0000259" key="1">
    <source>
        <dbReference type="PROSITE" id="PS50943"/>
    </source>
</evidence>
<name>A0ABW3TJX3_9MICO</name>
<evidence type="ECO:0000313" key="2">
    <source>
        <dbReference type="EMBL" id="MFD1201046.1"/>
    </source>
</evidence>
<dbReference type="SUPFAM" id="SSF47413">
    <property type="entry name" value="lambda repressor-like DNA-binding domains"/>
    <property type="match status" value="1"/>
</dbReference>
<dbReference type="EMBL" id="JBHTLY010000001">
    <property type="protein sequence ID" value="MFD1201046.1"/>
    <property type="molecule type" value="Genomic_DNA"/>
</dbReference>
<dbReference type="Pfam" id="PF13560">
    <property type="entry name" value="HTH_31"/>
    <property type="match status" value="1"/>
</dbReference>
<keyword evidence="3" id="KW-1185">Reference proteome</keyword>
<protein>
    <submittedName>
        <fullName evidence="2">Helix-turn-helix domain-containing protein</fullName>
    </submittedName>
</protein>
<evidence type="ECO:0000313" key="3">
    <source>
        <dbReference type="Proteomes" id="UP001597181"/>
    </source>
</evidence>
<dbReference type="Gene3D" id="1.10.260.40">
    <property type="entry name" value="lambda repressor-like DNA-binding domains"/>
    <property type="match status" value="1"/>
</dbReference>
<comment type="caution">
    <text evidence="2">The sequence shown here is derived from an EMBL/GenBank/DDBJ whole genome shotgun (WGS) entry which is preliminary data.</text>
</comment>
<organism evidence="2 3">
    <name type="scientific">Leucobacter albus</name>
    <dbReference type="NCBI Taxonomy" id="272210"/>
    <lineage>
        <taxon>Bacteria</taxon>
        <taxon>Bacillati</taxon>
        <taxon>Actinomycetota</taxon>
        <taxon>Actinomycetes</taxon>
        <taxon>Micrococcales</taxon>
        <taxon>Microbacteriaceae</taxon>
        <taxon>Leucobacter</taxon>
    </lineage>
</organism>
<dbReference type="InterPro" id="IPR001387">
    <property type="entry name" value="Cro/C1-type_HTH"/>
</dbReference>
<gene>
    <name evidence="2" type="ORF">ACFQ3U_03970</name>
</gene>
<dbReference type="PROSITE" id="PS50943">
    <property type="entry name" value="HTH_CROC1"/>
    <property type="match status" value="1"/>
</dbReference>
<dbReference type="CDD" id="cd00093">
    <property type="entry name" value="HTH_XRE"/>
    <property type="match status" value="1"/>
</dbReference>
<dbReference type="RefSeq" id="WP_343959812.1">
    <property type="nucleotide sequence ID" value="NZ_BAAAKZ010000003.1"/>
</dbReference>
<accession>A0ABW3TJX3</accession>
<proteinExistence type="predicted"/>
<feature type="domain" description="HTH cro/C1-type" evidence="1">
    <location>
        <begin position="20"/>
        <end position="73"/>
    </location>
</feature>